<evidence type="ECO:0000313" key="2">
    <source>
        <dbReference type="Proteomes" id="UP001604267"/>
    </source>
</evidence>
<comment type="caution">
    <text evidence="1">The sequence shown here is derived from an EMBL/GenBank/DDBJ whole genome shotgun (WGS) entry which is preliminary data.</text>
</comment>
<gene>
    <name evidence="1" type="ORF">ACGFZB_03595</name>
</gene>
<reference evidence="1 2" key="1">
    <citation type="submission" date="2024-10" db="EMBL/GenBank/DDBJ databases">
        <title>The Natural Products Discovery Center: Release of the First 8490 Sequenced Strains for Exploring Actinobacteria Biosynthetic Diversity.</title>
        <authorList>
            <person name="Kalkreuter E."/>
            <person name="Kautsar S.A."/>
            <person name="Yang D."/>
            <person name="Bader C.D."/>
            <person name="Teijaro C.N."/>
            <person name="Fluegel L."/>
            <person name="Davis C.M."/>
            <person name="Simpson J.R."/>
            <person name="Lauterbach L."/>
            <person name="Steele A.D."/>
            <person name="Gui C."/>
            <person name="Meng S."/>
            <person name="Li G."/>
            <person name="Viehrig K."/>
            <person name="Ye F."/>
            <person name="Su P."/>
            <person name="Kiefer A.F."/>
            <person name="Nichols A."/>
            <person name="Cepeda A.J."/>
            <person name="Yan W."/>
            <person name="Fan B."/>
            <person name="Jiang Y."/>
            <person name="Adhikari A."/>
            <person name="Zheng C.-J."/>
            <person name="Schuster L."/>
            <person name="Cowan T.M."/>
            <person name="Smanski M.J."/>
            <person name="Chevrette M.G."/>
            <person name="De Carvalho L.P.S."/>
            <person name="Shen B."/>
        </authorList>
    </citation>
    <scope>NUCLEOTIDE SEQUENCE [LARGE SCALE GENOMIC DNA]</scope>
    <source>
        <strain evidence="1 2">NPDC048320</strain>
    </source>
</reference>
<proteinExistence type="predicted"/>
<name>A0ABW7AXB5_9ACTN</name>
<dbReference type="Proteomes" id="UP001604267">
    <property type="component" value="Unassembled WGS sequence"/>
</dbReference>
<evidence type="ECO:0000313" key="1">
    <source>
        <dbReference type="EMBL" id="MFG3009539.1"/>
    </source>
</evidence>
<dbReference type="RefSeq" id="WP_392815129.1">
    <property type="nucleotide sequence ID" value="NZ_JBICYV010000002.1"/>
</dbReference>
<organism evidence="1 2">
    <name type="scientific">Streptomyces cinerochromogenes</name>
    <dbReference type="NCBI Taxonomy" id="66422"/>
    <lineage>
        <taxon>Bacteria</taxon>
        <taxon>Bacillati</taxon>
        <taxon>Actinomycetota</taxon>
        <taxon>Actinomycetes</taxon>
        <taxon>Kitasatosporales</taxon>
        <taxon>Streptomycetaceae</taxon>
        <taxon>Streptomyces</taxon>
    </lineage>
</organism>
<dbReference type="EMBL" id="JBICYV010000002">
    <property type="protein sequence ID" value="MFG3009539.1"/>
    <property type="molecule type" value="Genomic_DNA"/>
</dbReference>
<accession>A0ABW7AXB5</accession>
<keyword evidence="2" id="KW-1185">Reference proteome</keyword>
<sequence length="373" mass="40358">MQLTLLDRVDETEAIALAGADADVFPVSGATVALGATSTVIVAEAGDDPAASGVWNAEEFRLIGPAPAPVTSRLMGPMPFSTAEAPEEAPLHLFVRLDDVCLYLGVVQVSMCEASEDVLSRCDLCISPPLKREILDLVRPPVTLPPLPDLDWLSDVGANPGRALEGFVIGWYPESSTQAPDVAMPDFIPRALAGFYRLAAQRPAIMGGHNRIVPMPELRAEEGAELLVFAVECQGGWTWSIPRTAGDTDVDPSVRLEDTRFEHRRSAAEQEPLSRFLLQFALKEAAVTAPYGAYSFDLPRRFLPQLESCLQRVPLQPFLAPVAPTDLLVAPGLVATVTPGWDEDKVEVRVGASHRSALHPLVQLDIPWRSFDG</sequence>
<protein>
    <submittedName>
        <fullName evidence="1">Uncharacterized protein</fullName>
    </submittedName>
</protein>